<gene>
    <name evidence="1" type="ORF">RUM4293_03199</name>
</gene>
<proteinExistence type="predicted"/>
<accession>A0A0P1E7L0</accession>
<dbReference type="AlphaFoldDB" id="A0A0P1E7L0"/>
<name>A0A0P1E7L0_9RHOB</name>
<dbReference type="EMBL" id="CYPS01000045">
    <property type="protein sequence ID" value="CUH44301.1"/>
    <property type="molecule type" value="Genomic_DNA"/>
</dbReference>
<reference evidence="2" key="1">
    <citation type="submission" date="2015-09" db="EMBL/GenBank/DDBJ databases">
        <authorList>
            <person name="Rodrigo-Torres L."/>
            <person name="Arahal D.R."/>
        </authorList>
    </citation>
    <scope>NUCLEOTIDE SEQUENCE [LARGE SCALE GENOMIC DNA]</scope>
    <source>
        <strain evidence="2">CECT 4293</strain>
    </source>
</reference>
<evidence type="ECO:0000313" key="1">
    <source>
        <dbReference type="EMBL" id="CUH44301.1"/>
    </source>
</evidence>
<dbReference type="Proteomes" id="UP000050786">
    <property type="component" value="Unassembled WGS sequence"/>
</dbReference>
<sequence length="63" mass="7419">MEMQFFTTVGMIGFKNSWNGQHFFYAGNFAKNLRMHSATIVQTRNFKRNGIDFSFICNDIRCK</sequence>
<keyword evidence="2" id="KW-1185">Reference proteome</keyword>
<protein>
    <submittedName>
        <fullName evidence="1">Uncharacterized protein</fullName>
    </submittedName>
</protein>
<organism evidence="1 2">
    <name type="scientific">Ruegeria atlantica</name>
    <dbReference type="NCBI Taxonomy" id="81569"/>
    <lineage>
        <taxon>Bacteria</taxon>
        <taxon>Pseudomonadati</taxon>
        <taxon>Pseudomonadota</taxon>
        <taxon>Alphaproteobacteria</taxon>
        <taxon>Rhodobacterales</taxon>
        <taxon>Roseobacteraceae</taxon>
        <taxon>Ruegeria</taxon>
    </lineage>
</organism>
<evidence type="ECO:0000313" key="2">
    <source>
        <dbReference type="Proteomes" id="UP000050786"/>
    </source>
</evidence>